<gene>
    <name evidence="1" type="primary">ORF89524</name>
</gene>
<accession>A0A0B7A1U1</accession>
<organism evidence="1">
    <name type="scientific">Arion vulgaris</name>
    <dbReference type="NCBI Taxonomy" id="1028688"/>
    <lineage>
        <taxon>Eukaryota</taxon>
        <taxon>Metazoa</taxon>
        <taxon>Spiralia</taxon>
        <taxon>Lophotrochozoa</taxon>
        <taxon>Mollusca</taxon>
        <taxon>Gastropoda</taxon>
        <taxon>Heterobranchia</taxon>
        <taxon>Euthyneura</taxon>
        <taxon>Panpulmonata</taxon>
        <taxon>Eupulmonata</taxon>
        <taxon>Stylommatophora</taxon>
        <taxon>Helicina</taxon>
        <taxon>Arionoidea</taxon>
        <taxon>Arionidae</taxon>
        <taxon>Arion</taxon>
    </lineage>
</organism>
<dbReference type="EMBL" id="HACG01027206">
    <property type="protein sequence ID" value="CEK74071.1"/>
    <property type="molecule type" value="Transcribed_RNA"/>
</dbReference>
<reference evidence="1" key="1">
    <citation type="submission" date="2014-12" db="EMBL/GenBank/DDBJ databases">
        <title>Insight into the proteome of Arion vulgaris.</title>
        <authorList>
            <person name="Aradska J."/>
            <person name="Bulat T."/>
            <person name="Smidak R."/>
            <person name="Sarate P."/>
            <person name="Gangsoo J."/>
            <person name="Sialana F."/>
            <person name="Bilban M."/>
            <person name="Lubec G."/>
        </authorList>
    </citation>
    <scope>NUCLEOTIDE SEQUENCE</scope>
    <source>
        <tissue evidence="1">Skin</tissue>
    </source>
</reference>
<evidence type="ECO:0000313" key="1">
    <source>
        <dbReference type="EMBL" id="CEK74071.1"/>
    </source>
</evidence>
<dbReference type="AlphaFoldDB" id="A0A0B7A1U1"/>
<name>A0A0B7A1U1_9EUPU</name>
<sequence length="51" mass="6026">MNRLKEWCIETVQKAVSVLVTRERKHEESPGKILQLGAELETTRKRHVFIH</sequence>
<protein>
    <submittedName>
        <fullName evidence="1">Uncharacterized protein</fullName>
    </submittedName>
</protein>
<proteinExistence type="predicted"/>